<sequence>MEENINDMACRVQKACSATSPSTFAQVEDYVGRVHTALLQAQLSLANTSLFCLDRLKKYVAVSHECKSVLLELQQLIDYHSLPGLTRVREGGIFLISGNIQNRLQACINDLSGLDCLTVFEEHHLEHGHDDVSLPSIQITSPVSPLRGDRQETTISHTQTSGSSMPIPIMDSSAATFSNPTIEAEWSAAHAASAQRCSQPSLFQISLETVLEEFDDSQAQPISSRSSTSSLSSCSQRTISPPPTQSVHSSEQHRASIEILSEVSGPYIQHLCYGFDARSEALETMSDLQTCPSQEAFRPDFNQYSPSFQLERLKIPSLKPQDSSSVQLEPDNQYITEADVSSSSVVSNETNCTTQQSSNIAQSPFGENSLNSRIQIPSSQFASNAQSENEVAVIEDEISLAALSKDYITSVISGDRSSTSFVRPRSKYMSIVHCNNNRQNQSLPLPPSHPTFSERSQASPLSTPEMSSAITTRTQSGSSGAYPLNSGSRSFRYQSTDVAQLPFRSSLFTQSVPNLFSSSPTSSAPARHSPPIIDMNPTDDATQDIRVASSSRLVLINPLKSSKTSSRRLPLPPHSTLTLKTRKSFQRLSSMFHKKRVADSFFDYSD</sequence>
<gene>
    <name evidence="2" type="ORF">FKW77_000777</name>
</gene>
<name>A0A517LKS4_9PEZI</name>
<feature type="compositionally biased region" description="Polar residues" evidence="1">
    <location>
        <begin position="153"/>
        <end position="164"/>
    </location>
</feature>
<evidence type="ECO:0000256" key="1">
    <source>
        <dbReference type="SAM" id="MobiDB-lite"/>
    </source>
</evidence>
<reference evidence="2 3" key="1">
    <citation type="submission" date="2019-07" db="EMBL/GenBank/DDBJ databases">
        <title>Finished genome of Venturia effusa.</title>
        <authorList>
            <person name="Young C.A."/>
            <person name="Cox M.P."/>
            <person name="Ganley A.R.D."/>
            <person name="David W.J."/>
        </authorList>
    </citation>
    <scope>NUCLEOTIDE SEQUENCE [LARGE SCALE GENOMIC DNA]</scope>
    <source>
        <strain evidence="3">albino</strain>
    </source>
</reference>
<evidence type="ECO:0000313" key="3">
    <source>
        <dbReference type="Proteomes" id="UP000316270"/>
    </source>
</evidence>
<dbReference type="AlphaFoldDB" id="A0A517LKS4"/>
<feature type="region of interest" description="Disordered" evidence="1">
    <location>
        <begin position="216"/>
        <end position="253"/>
    </location>
</feature>
<protein>
    <submittedName>
        <fullName evidence="2">Uncharacterized protein</fullName>
    </submittedName>
</protein>
<feature type="compositionally biased region" description="Low complexity" evidence="1">
    <location>
        <begin position="217"/>
        <end position="239"/>
    </location>
</feature>
<feature type="region of interest" description="Disordered" evidence="1">
    <location>
        <begin position="143"/>
        <end position="167"/>
    </location>
</feature>
<dbReference type="EMBL" id="CP042199">
    <property type="protein sequence ID" value="QDS76243.1"/>
    <property type="molecule type" value="Genomic_DNA"/>
</dbReference>
<accession>A0A517LKS4</accession>
<dbReference type="Proteomes" id="UP000316270">
    <property type="component" value="Chromosome 15"/>
</dbReference>
<feature type="region of interest" description="Disordered" evidence="1">
    <location>
        <begin position="437"/>
        <end position="483"/>
    </location>
</feature>
<evidence type="ECO:0000313" key="2">
    <source>
        <dbReference type="EMBL" id="QDS76243.1"/>
    </source>
</evidence>
<organism evidence="2 3">
    <name type="scientific">Venturia effusa</name>
    <dbReference type="NCBI Taxonomy" id="50376"/>
    <lineage>
        <taxon>Eukaryota</taxon>
        <taxon>Fungi</taxon>
        <taxon>Dikarya</taxon>
        <taxon>Ascomycota</taxon>
        <taxon>Pezizomycotina</taxon>
        <taxon>Dothideomycetes</taxon>
        <taxon>Pleosporomycetidae</taxon>
        <taxon>Venturiales</taxon>
        <taxon>Venturiaceae</taxon>
        <taxon>Venturia</taxon>
    </lineage>
</organism>
<proteinExistence type="predicted"/>
<feature type="compositionally biased region" description="Polar residues" evidence="1">
    <location>
        <begin position="450"/>
        <end position="483"/>
    </location>
</feature>
<keyword evidence="3" id="KW-1185">Reference proteome</keyword>